<dbReference type="Proteomes" id="UP001457282">
    <property type="component" value="Unassembled WGS sequence"/>
</dbReference>
<keyword evidence="3" id="KW-1185">Reference proteome</keyword>
<protein>
    <submittedName>
        <fullName evidence="2">Uncharacterized protein</fullName>
    </submittedName>
</protein>
<organism evidence="2 3">
    <name type="scientific">Rubus argutus</name>
    <name type="common">Southern blackberry</name>
    <dbReference type="NCBI Taxonomy" id="59490"/>
    <lineage>
        <taxon>Eukaryota</taxon>
        <taxon>Viridiplantae</taxon>
        <taxon>Streptophyta</taxon>
        <taxon>Embryophyta</taxon>
        <taxon>Tracheophyta</taxon>
        <taxon>Spermatophyta</taxon>
        <taxon>Magnoliopsida</taxon>
        <taxon>eudicotyledons</taxon>
        <taxon>Gunneridae</taxon>
        <taxon>Pentapetalae</taxon>
        <taxon>rosids</taxon>
        <taxon>fabids</taxon>
        <taxon>Rosales</taxon>
        <taxon>Rosaceae</taxon>
        <taxon>Rosoideae</taxon>
        <taxon>Rosoideae incertae sedis</taxon>
        <taxon>Rubus</taxon>
    </lineage>
</organism>
<feature type="transmembrane region" description="Helical" evidence="1">
    <location>
        <begin position="68"/>
        <end position="87"/>
    </location>
</feature>
<accession>A0AAW1Y8Z5</accession>
<keyword evidence="1" id="KW-0812">Transmembrane</keyword>
<evidence type="ECO:0000256" key="1">
    <source>
        <dbReference type="SAM" id="Phobius"/>
    </source>
</evidence>
<sequence length="122" mass="13345">MMNGGMSTVNRDGIWAFIIKVIGVQILATIAAGVTIFNFSPSSGIRMLESQLLTTAVFANFEFYGPHLLTSLMALGGFGLIQVFFPLGKIAKIIYRGAGLSIVPYCIVYATDHLIKYHYSVY</sequence>
<gene>
    <name evidence="2" type="ORF">M0R45_010771</name>
</gene>
<dbReference type="AlphaFoldDB" id="A0AAW1Y8Z5"/>
<keyword evidence="1" id="KW-0472">Membrane</keyword>
<comment type="caution">
    <text evidence="2">The sequence shown here is derived from an EMBL/GenBank/DDBJ whole genome shotgun (WGS) entry which is preliminary data.</text>
</comment>
<feature type="transmembrane region" description="Helical" evidence="1">
    <location>
        <begin position="12"/>
        <end position="37"/>
    </location>
</feature>
<proteinExistence type="predicted"/>
<keyword evidence="1" id="KW-1133">Transmembrane helix</keyword>
<evidence type="ECO:0000313" key="2">
    <source>
        <dbReference type="EMBL" id="KAK9945246.1"/>
    </source>
</evidence>
<name>A0AAW1Y8Z5_RUBAR</name>
<dbReference type="EMBL" id="JBEDUW010000002">
    <property type="protein sequence ID" value="KAK9945246.1"/>
    <property type="molecule type" value="Genomic_DNA"/>
</dbReference>
<reference evidence="2 3" key="1">
    <citation type="journal article" date="2023" name="G3 (Bethesda)">
        <title>A chromosome-length genome assembly and annotation of blackberry (Rubus argutus, cv. 'Hillquist').</title>
        <authorList>
            <person name="Bruna T."/>
            <person name="Aryal R."/>
            <person name="Dudchenko O."/>
            <person name="Sargent D.J."/>
            <person name="Mead D."/>
            <person name="Buti M."/>
            <person name="Cavallini A."/>
            <person name="Hytonen T."/>
            <person name="Andres J."/>
            <person name="Pham M."/>
            <person name="Weisz D."/>
            <person name="Mascagni F."/>
            <person name="Usai G."/>
            <person name="Natali L."/>
            <person name="Bassil N."/>
            <person name="Fernandez G.E."/>
            <person name="Lomsadze A."/>
            <person name="Armour M."/>
            <person name="Olukolu B."/>
            <person name="Poorten T."/>
            <person name="Britton C."/>
            <person name="Davik J."/>
            <person name="Ashrafi H."/>
            <person name="Aiden E.L."/>
            <person name="Borodovsky M."/>
            <person name="Worthington M."/>
        </authorList>
    </citation>
    <scope>NUCLEOTIDE SEQUENCE [LARGE SCALE GENOMIC DNA]</scope>
    <source>
        <strain evidence="2">PI 553951</strain>
    </source>
</reference>
<evidence type="ECO:0000313" key="3">
    <source>
        <dbReference type="Proteomes" id="UP001457282"/>
    </source>
</evidence>